<keyword evidence="1" id="KW-0812">Transmembrane</keyword>
<sequence>MSISVKLKATWDGLRATLSELYPVLKQPITVLICLLIVLGIGGVAFKVVDKASDKIAAGVSDAILPGTAPSAPPSRLAIISMHLLNDRSALLPPEGPPASIDRVSKFGDGSGFKGCITSSPDQAIPFLARAVRELSDFKINTAVAAVLRVKRSGNVYGEREETRHENGALDAEIDLGRAMARMDLPFSDEFFDKLVAEVSTSSPSYTLVTGASEAPVIEFVLQNEGQQSVLLTDIGVKILATSDPPQLEEGSSSQLDGAHILPVVAEVNIIEKGSSRGSIFKLDDPIVIPARGFARLKVTLQFNQIDGVGVGGWSAQLKFLGGSTELGLINEICYIERLTLF</sequence>
<keyword evidence="1" id="KW-0472">Membrane</keyword>
<dbReference type="AlphaFoldDB" id="A0A2V3VBS2"/>
<dbReference type="EMBL" id="QJJM01000003">
    <property type="protein sequence ID" value="PXW78188.1"/>
    <property type="molecule type" value="Genomic_DNA"/>
</dbReference>
<evidence type="ECO:0000256" key="1">
    <source>
        <dbReference type="SAM" id="Phobius"/>
    </source>
</evidence>
<comment type="caution">
    <text evidence="2">The sequence shown here is derived from an EMBL/GenBank/DDBJ whole genome shotgun (WGS) entry which is preliminary data.</text>
</comment>
<dbReference type="Proteomes" id="UP000248014">
    <property type="component" value="Unassembled WGS sequence"/>
</dbReference>
<evidence type="ECO:0000313" key="2">
    <source>
        <dbReference type="EMBL" id="PXW78188.1"/>
    </source>
</evidence>
<accession>A0A2V3VBS2</accession>
<organism evidence="2 3">
    <name type="scientific">Blastomonas natatoria</name>
    <dbReference type="NCBI Taxonomy" id="34015"/>
    <lineage>
        <taxon>Bacteria</taxon>
        <taxon>Pseudomonadati</taxon>
        <taxon>Pseudomonadota</taxon>
        <taxon>Alphaproteobacteria</taxon>
        <taxon>Sphingomonadales</taxon>
        <taxon>Sphingomonadaceae</taxon>
        <taxon>Blastomonas</taxon>
    </lineage>
</organism>
<dbReference type="RefSeq" id="WP_146215292.1">
    <property type="nucleotide sequence ID" value="NZ_QJJM01000003.1"/>
</dbReference>
<evidence type="ECO:0000313" key="3">
    <source>
        <dbReference type="Proteomes" id="UP000248014"/>
    </source>
</evidence>
<proteinExistence type="predicted"/>
<feature type="transmembrane region" description="Helical" evidence="1">
    <location>
        <begin position="29"/>
        <end position="49"/>
    </location>
</feature>
<gene>
    <name evidence="2" type="ORF">C7451_103296</name>
</gene>
<keyword evidence="1" id="KW-1133">Transmembrane helix</keyword>
<keyword evidence="3" id="KW-1185">Reference proteome</keyword>
<name>A0A2V3VBS2_9SPHN</name>
<protein>
    <submittedName>
        <fullName evidence="2">Uncharacterized protein</fullName>
    </submittedName>
</protein>
<reference evidence="2 3" key="1">
    <citation type="submission" date="2018-05" db="EMBL/GenBank/DDBJ databases">
        <title>Genomic Encyclopedia of Type Strains, Phase IV (KMG-IV): sequencing the most valuable type-strain genomes for metagenomic binning, comparative biology and taxonomic classification.</title>
        <authorList>
            <person name="Goeker M."/>
        </authorList>
    </citation>
    <scope>NUCLEOTIDE SEQUENCE [LARGE SCALE GENOMIC DNA]</scope>
    <source>
        <strain evidence="2 3">DSM 3183</strain>
    </source>
</reference>